<reference evidence="2" key="1">
    <citation type="submission" date="2016-05" db="EMBL/GenBank/DDBJ databases">
        <title>WGS assembly of Xenopus laevis.</title>
        <authorList>
            <person name="Session A."/>
            <person name="Uno Y."/>
            <person name="Kwon T."/>
            <person name="Chapman J."/>
            <person name="Toyoda A."/>
            <person name="Takahashi S."/>
            <person name="Fukui A."/>
            <person name="Hikosaka A."/>
            <person name="Putnam N."/>
            <person name="Stites J."/>
            <person name="Van Heeringen S."/>
            <person name="Quigley I."/>
            <person name="Heinz S."/>
            <person name="Hellsten U."/>
            <person name="Lyons J."/>
            <person name="Suzuki A."/>
            <person name="Kondo M."/>
            <person name="Ogino H."/>
            <person name="Ochi H."/>
            <person name="Bogdanovic O."/>
            <person name="Lister R."/>
            <person name="Georgiou G."/>
            <person name="Paranjpe S."/>
            <person name="Van Kruijsbergen I."/>
            <person name="Mozaffari S."/>
            <person name="Shu S."/>
            <person name="Schmutz J."/>
            <person name="Jenkins J."/>
            <person name="Grimwood J."/>
            <person name="Carlson J."/>
            <person name="Mitros T."/>
            <person name="Simakov O."/>
            <person name="Heald R."/>
            <person name="Miller K."/>
            <person name="Haudenschild C."/>
            <person name="Kuroki Y."/>
            <person name="Tanaka T."/>
            <person name="Michiue T."/>
            <person name="Watanabe M."/>
            <person name="Kinoshita T."/>
            <person name="Ohta Y."/>
            <person name="Mawaribuchi S."/>
            <person name="Suzuki Y."/>
            <person name="Haramoto Y."/>
            <person name="Yamamoto T."/>
            <person name="Takagi C."/>
            <person name="Kitzman J."/>
            <person name="Shendure J."/>
            <person name="Nakayama T."/>
            <person name="Izutsu Y."/>
            <person name="Robert J."/>
            <person name="Dichmann D."/>
            <person name="Flajnik M."/>
            <person name="Houston D."/>
            <person name="Marcotte E."/>
            <person name="Wallingford J."/>
            <person name="Ito Y."/>
            <person name="Asashima M."/>
            <person name="Ueno N."/>
            <person name="Matsuda Y."/>
            <person name="Jan Veenstra G."/>
            <person name="Fujiyama A."/>
            <person name="Harland R."/>
            <person name="Taira M."/>
            <person name="Rokhsar D.S."/>
        </authorList>
    </citation>
    <scope>NUCLEOTIDE SEQUENCE</scope>
    <source>
        <strain evidence="2">J</strain>
        <tissue evidence="2">Blood</tissue>
    </source>
</reference>
<organism evidence="2">
    <name type="scientific">Xenopus laevis</name>
    <name type="common">African clawed frog</name>
    <dbReference type="NCBI Taxonomy" id="8355"/>
    <lineage>
        <taxon>Eukaryota</taxon>
        <taxon>Metazoa</taxon>
        <taxon>Chordata</taxon>
        <taxon>Craniata</taxon>
        <taxon>Vertebrata</taxon>
        <taxon>Euteleostomi</taxon>
        <taxon>Amphibia</taxon>
        <taxon>Batrachia</taxon>
        <taxon>Anura</taxon>
        <taxon>Pipoidea</taxon>
        <taxon>Pipidae</taxon>
        <taxon>Xenopodinae</taxon>
        <taxon>Xenopus</taxon>
        <taxon>Xenopus</taxon>
    </lineage>
</organism>
<feature type="signal peptide" evidence="1">
    <location>
        <begin position="1"/>
        <end position="18"/>
    </location>
</feature>
<proteinExistence type="predicted"/>
<feature type="chain" id="PRO_5037777433" description="Secreted protein" evidence="1">
    <location>
        <begin position="19"/>
        <end position="73"/>
    </location>
</feature>
<evidence type="ECO:0000313" key="2">
    <source>
        <dbReference type="EMBL" id="OCT55620.1"/>
    </source>
</evidence>
<gene>
    <name evidence="2" type="ORF">XELAEV_18000396mg</name>
</gene>
<name>A0A974BP05_XENLA</name>
<sequence>MAGSLLSALCSICSTCSTISCCSPQSHIPISRNSFAIITNKPCAQENKQIHRVVHKDMYKQIFCYSCPQLCAL</sequence>
<accession>A0A974BP05</accession>
<keyword evidence="1" id="KW-0732">Signal</keyword>
<evidence type="ECO:0008006" key="3">
    <source>
        <dbReference type="Google" id="ProtNLM"/>
    </source>
</evidence>
<dbReference type="EMBL" id="KV480683">
    <property type="protein sequence ID" value="OCT55620.1"/>
    <property type="molecule type" value="Genomic_DNA"/>
</dbReference>
<protein>
    <recommendedName>
        <fullName evidence="3">Secreted protein</fullName>
    </recommendedName>
</protein>
<dbReference type="AlphaFoldDB" id="A0A974BP05"/>
<dbReference type="Proteomes" id="UP000694892">
    <property type="component" value="Unassembled WGS sequence"/>
</dbReference>
<evidence type="ECO:0000256" key="1">
    <source>
        <dbReference type="SAM" id="SignalP"/>
    </source>
</evidence>